<reference evidence="2 3" key="2">
    <citation type="submission" date="2017-02" db="EMBL/GenBank/DDBJ databases">
        <title>A genome survey and senescence transcriptome analysis in Lentinula edodes.</title>
        <authorList>
            <person name="Sakamoto Y."/>
            <person name="Nakade K."/>
            <person name="Sato S."/>
            <person name="Yoshida Y."/>
            <person name="Miyazaki K."/>
            <person name="Natsume S."/>
            <person name="Konno N."/>
        </authorList>
    </citation>
    <scope>NUCLEOTIDE SEQUENCE [LARGE SCALE GENOMIC DNA]</scope>
    <source>
        <strain evidence="2 3">NBRC 111202</strain>
    </source>
</reference>
<dbReference type="Pfam" id="PF25766">
    <property type="entry name" value="TPR_RPAP1"/>
    <property type="match status" value="1"/>
</dbReference>
<organism evidence="2 3">
    <name type="scientific">Lentinula edodes</name>
    <name type="common">Shiitake mushroom</name>
    <name type="synonym">Lentinus edodes</name>
    <dbReference type="NCBI Taxonomy" id="5353"/>
    <lineage>
        <taxon>Eukaryota</taxon>
        <taxon>Fungi</taxon>
        <taxon>Dikarya</taxon>
        <taxon>Basidiomycota</taxon>
        <taxon>Agaricomycotina</taxon>
        <taxon>Agaricomycetes</taxon>
        <taxon>Agaricomycetidae</taxon>
        <taxon>Agaricales</taxon>
        <taxon>Marasmiineae</taxon>
        <taxon>Omphalotaceae</taxon>
        <taxon>Lentinula</taxon>
    </lineage>
</organism>
<accession>A0A1Q3EC91</accession>
<evidence type="ECO:0000313" key="3">
    <source>
        <dbReference type="Proteomes" id="UP000188533"/>
    </source>
</evidence>
<proteinExistence type="predicted"/>
<evidence type="ECO:0000259" key="1">
    <source>
        <dbReference type="Pfam" id="PF25766"/>
    </source>
</evidence>
<dbReference type="STRING" id="5353.A0A1Q3EC91"/>
<comment type="caution">
    <text evidence="2">The sequence shown here is derived from an EMBL/GenBank/DDBJ whole genome shotgun (WGS) entry which is preliminary data.</text>
</comment>
<evidence type="ECO:0000313" key="2">
    <source>
        <dbReference type="EMBL" id="GAW04792.1"/>
    </source>
</evidence>
<feature type="domain" description="RPAP1/MINIYO-like TPR repeats" evidence="1">
    <location>
        <begin position="4"/>
        <end position="77"/>
    </location>
</feature>
<protein>
    <submittedName>
        <fullName evidence="2">Cytoplasmic protein</fullName>
    </submittedName>
</protein>
<dbReference type="InterPro" id="IPR057989">
    <property type="entry name" value="TPR_RPAP1/MINIYO-like"/>
</dbReference>
<reference evidence="2 3" key="1">
    <citation type="submission" date="2016-08" db="EMBL/GenBank/DDBJ databases">
        <authorList>
            <consortium name="Lentinula edodes genome sequencing consortium"/>
            <person name="Sakamoto Y."/>
            <person name="Nakade K."/>
            <person name="Sato S."/>
            <person name="Yoshida Y."/>
            <person name="Miyazaki K."/>
            <person name="Natsume S."/>
            <person name="Konno N."/>
        </authorList>
    </citation>
    <scope>NUCLEOTIDE SEQUENCE [LARGE SCALE GENOMIC DNA]</scope>
    <source>
        <strain evidence="2 3">NBRC 111202</strain>
    </source>
</reference>
<dbReference type="EMBL" id="BDGU01000209">
    <property type="protein sequence ID" value="GAW04792.1"/>
    <property type="molecule type" value="Genomic_DNA"/>
</dbReference>
<keyword evidence="3" id="KW-1185">Reference proteome</keyword>
<name>A0A1Q3EC91_LENED</name>
<gene>
    <name evidence="2" type="ORF">LENED_006604</name>
</gene>
<dbReference type="Proteomes" id="UP000188533">
    <property type="component" value="Unassembled WGS sequence"/>
</dbReference>
<sequence length="113" mass="12858">MLYAADYRKLLWNDYSHVLRGIRVEVDDVIAGAGGIEQWLYPVETAPDVLGAYLRALIKYGEGVQGFLRLLAVHHVAANIWPDFYLGAVTVYLLNKLQDQTFCIILFFNRTPI</sequence>
<dbReference type="AlphaFoldDB" id="A0A1Q3EC91"/>